<name>A0A0J7K1X7_LASNI</name>
<dbReference type="STRING" id="67767.A0A0J7K1X7"/>
<dbReference type="EMBL" id="LBMM01016829">
    <property type="protein sequence ID" value="KMQ84299.1"/>
    <property type="molecule type" value="Genomic_DNA"/>
</dbReference>
<reference evidence="3 4" key="1">
    <citation type="submission" date="2015-04" db="EMBL/GenBank/DDBJ databases">
        <title>Lasius niger genome sequencing.</title>
        <authorList>
            <person name="Konorov E.A."/>
            <person name="Nikitin M.A."/>
            <person name="Kirill M.V."/>
            <person name="Chang P."/>
        </authorList>
    </citation>
    <scope>NUCLEOTIDE SEQUENCE [LARGE SCALE GENOMIC DNA]</scope>
    <source>
        <tissue evidence="3">Whole</tissue>
    </source>
</reference>
<feature type="domain" description="HTH CENPB-type" evidence="2">
    <location>
        <begin position="1"/>
        <end position="74"/>
    </location>
</feature>
<dbReference type="GO" id="GO:0005634">
    <property type="term" value="C:nucleus"/>
    <property type="evidence" value="ECO:0007669"/>
    <property type="project" value="TreeGrafter"/>
</dbReference>
<keyword evidence="1" id="KW-0238">DNA-binding</keyword>
<evidence type="ECO:0000313" key="4">
    <source>
        <dbReference type="Proteomes" id="UP000036403"/>
    </source>
</evidence>
<accession>A0A0J7K1X7</accession>
<dbReference type="Proteomes" id="UP000036403">
    <property type="component" value="Unassembled WGS sequence"/>
</dbReference>
<dbReference type="AlphaFoldDB" id="A0A0J7K1X7"/>
<gene>
    <name evidence="3" type="ORF">RF55_18016</name>
</gene>
<organism evidence="3 4">
    <name type="scientific">Lasius niger</name>
    <name type="common">Black garden ant</name>
    <dbReference type="NCBI Taxonomy" id="67767"/>
    <lineage>
        <taxon>Eukaryota</taxon>
        <taxon>Metazoa</taxon>
        <taxon>Ecdysozoa</taxon>
        <taxon>Arthropoda</taxon>
        <taxon>Hexapoda</taxon>
        <taxon>Insecta</taxon>
        <taxon>Pterygota</taxon>
        <taxon>Neoptera</taxon>
        <taxon>Endopterygota</taxon>
        <taxon>Hymenoptera</taxon>
        <taxon>Apocrita</taxon>
        <taxon>Aculeata</taxon>
        <taxon>Formicoidea</taxon>
        <taxon>Formicidae</taxon>
        <taxon>Formicinae</taxon>
        <taxon>Lasius</taxon>
        <taxon>Lasius</taxon>
    </lineage>
</organism>
<dbReference type="PROSITE" id="PS51253">
    <property type="entry name" value="HTH_CENPB"/>
    <property type="match status" value="1"/>
</dbReference>
<dbReference type="InterPro" id="IPR006600">
    <property type="entry name" value="HTH_CenpB_DNA-bd_dom"/>
</dbReference>
<dbReference type="PaxDb" id="67767-A0A0J7K1X7"/>
<keyword evidence="4" id="KW-1185">Reference proteome</keyword>
<protein>
    <submittedName>
        <fullName evidence="3">Tigger transposable element-derived protein 6-like protein</fullName>
    </submittedName>
</protein>
<dbReference type="Pfam" id="PF03184">
    <property type="entry name" value="DDE_1"/>
    <property type="match status" value="1"/>
</dbReference>
<dbReference type="OrthoDB" id="7697906at2759"/>
<comment type="caution">
    <text evidence="3">The sequence shown here is derived from an EMBL/GenBank/DDBJ whole genome shotgun (WGS) entry which is preliminary data.</text>
</comment>
<dbReference type="InterPro" id="IPR004875">
    <property type="entry name" value="DDE_SF_endonuclease_dom"/>
</dbReference>
<evidence type="ECO:0000256" key="1">
    <source>
        <dbReference type="ARBA" id="ARBA00023125"/>
    </source>
</evidence>
<dbReference type="GO" id="GO:0003677">
    <property type="term" value="F:DNA binding"/>
    <property type="evidence" value="ECO:0007669"/>
    <property type="project" value="UniProtKB-KW"/>
</dbReference>
<sequence length="444" mass="51004">MGPPTVLTSEEENRIKQWIIHKAQIGYPMHPKIVKNAIKRILDKAPRPNCFKNNTPGEKWFKLFLKRHPEIGLKNTEVLSKSRASVTEENIRQWFADVTVYLEKENASDILNDPSRIYNMDETAVQLCPKTGKLLGLKKEKNMYVISPGQEKENITVLCSYSADGRGICLMIVYPYKRFSPKEVAASVPNGFIIGHSPRGWMTIETFNNFIKNGFYKQLVNEGIQFPVLLFFNGHKSHISLELHDFCVANRIFLYCLYPNATHIIQPCDVGIFRPLKKCWQKQVAEYSQVSNKPITKANFAQIFNSAYIEACDPEVIKKSFECCGLYPFNPDKVDYSKCISYRRKLIKESNNSLEVDENTTIKNVILLNVESNIPQSILDQFETTYQANKLPQTEIVLFNIRKKFKDASSNKKVDIILENTCENLTVSKNQSKNISQENHPDKE</sequence>
<proteinExistence type="predicted"/>
<dbReference type="InterPro" id="IPR050863">
    <property type="entry name" value="CenT-Element_Derived"/>
</dbReference>
<dbReference type="PANTHER" id="PTHR19303">
    <property type="entry name" value="TRANSPOSON"/>
    <property type="match status" value="1"/>
</dbReference>
<evidence type="ECO:0000259" key="2">
    <source>
        <dbReference type="PROSITE" id="PS51253"/>
    </source>
</evidence>
<evidence type="ECO:0000313" key="3">
    <source>
        <dbReference type="EMBL" id="KMQ84299.1"/>
    </source>
</evidence>
<dbReference type="PANTHER" id="PTHR19303:SF74">
    <property type="entry name" value="POGO TRANSPOSABLE ELEMENT WITH KRAB DOMAIN"/>
    <property type="match status" value="1"/>
</dbReference>